<sequence>MNQEDVVDGEGLVEEIRNELVEIDSLQINDHAQRFEELHTKLATALSSIDGL</sequence>
<proteinExistence type="predicted"/>
<gene>
    <name evidence="1" type="ORF">UFOPK2265_00141</name>
    <name evidence="2" type="ORF">UFOPK3181_00854</name>
</gene>
<dbReference type="EMBL" id="CAFABG010000064">
    <property type="protein sequence ID" value="CAB4830214.1"/>
    <property type="molecule type" value="Genomic_DNA"/>
</dbReference>
<evidence type="ECO:0000313" key="2">
    <source>
        <dbReference type="EMBL" id="CAB4830214.1"/>
    </source>
</evidence>
<dbReference type="EMBL" id="CAEZWP010000002">
    <property type="protein sequence ID" value="CAB4651078.1"/>
    <property type="molecule type" value="Genomic_DNA"/>
</dbReference>
<reference evidence="2" key="1">
    <citation type="submission" date="2020-05" db="EMBL/GenBank/DDBJ databases">
        <authorList>
            <person name="Chiriac C."/>
            <person name="Salcher M."/>
            <person name="Ghai R."/>
            <person name="Kavagutti S V."/>
        </authorList>
    </citation>
    <scope>NUCLEOTIDE SEQUENCE</scope>
</reference>
<evidence type="ECO:0000313" key="1">
    <source>
        <dbReference type="EMBL" id="CAB4651078.1"/>
    </source>
</evidence>
<protein>
    <submittedName>
        <fullName evidence="2">Unannotated protein</fullName>
    </submittedName>
</protein>
<accession>A0A6J7ABN9</accession>
<name>A0A6J7ABN9_9ZZZZ</name>
<organism evidence="2">
    <name type="scientific">freshwater metagenome</name>
    <dbReference type="NCBI Taxonomy" id="449393"/>
    <lineage>
        <taxon>unclassified sequences</taxon>
        <taxon>metagenomes</taxon>
        <taxon>ecological metagenomes</taxon>
    </lineage>
</organism>
<dbReference type="AlphaFoldDB" id="A0A6J7ABN9"/>